<keyword evidence="11" id="KW-1185">Reference proteome</keyword>
<dbReference type="Gene3D" id="1.10.10.10">
    <property type="entry name" value="Winged helix-like DNA-binding domain superfamily/Winged helix DNA-binding domain"/>
    <property type="match status" value="1"/>
</dbReference>
<dbReference type="PANTHER" id="PTHR48111:SF2">
    <property type="entry name" value="RESPONSE REGULATOR SAER"/>
    <property type="match status" value="1"/>
</dbReference>
<feature type="domain" description="OmpR/PhoB-type" evidence="9">
    <location>
        <begin position="132"/>
        <end position="231"/>
    </location>
</feature>
<feature type="domain" description="Response regulatory" evidence="8">
    <location>
        <begin position="7"/>
        <end position="120"/>
    </location>
</feature>
<dbReference type="PANTHER" id="PTHR48111">
    <property type="entry name" value="REGULATOR OF RPOS"/>
    <property type="match status" value="1"/>
</dbReference>
<proteinExistence type="predicted"/>
<name>A0ABS2ZBS2_9BACL</name>
<dbReference type="SMART" id="SM00448">
    <property type="entry name" value="REC"/>
    <property type="match status" value="1"/>
</dbReference>
<evidence type="ECO:0000256" key="5">
    <source>
        <dbReference type="ARBA" id="ARBA00023163"/>
    </source>
</evidence>
<keyword evidence="1 6" id="KW-0597">Phosphoprotein</keyword>
<dbReference type="PROSITE" id="PS50110">
    <property type="entry name" value="RESPONSE_REGULATORY"/>
    <property type="match status" value="1"/>
</dbReference>
<dbReference type="Gene3D" id="3.40.50.2300">
    <property type="match status" value="1"/>
</dbReference>
<evidence type="ECO:0000259" key="9">
    <source>
        <dbReference type="PROSITE" id="PS51755"/>
    </source>
</evidence>
<feature type="DNA-binding region" description="OmpR/PhoB-type" evidence="7">
    <location>
        <begin position="132"/>
        <end position="231"/>
    </location>
</feature>
<dbReference type="SUPFAM" id="SSF52172">
    <property type="entry name" value="CheY-like"/>
    <property type="match status" value="1"/>
</dbReference>
<dbReference type="Pfam" id="PF00072">
    <property type="entry name" value="Response_reg"/>
    <property type="match status" value="1"/>
</dbReference>
<dbReference type="Proteomes" id="UP001319060">
    <property type="component" value="Unassembled WGS sequence"/>
</dbReference>
<evidence type="ECO:0000313" key="10">
    <source>
        <dbReference type="EMBL" id="MBN3544114.1"/>
    </source>
</evidence>
<keyword evidence="5" id="KW-0804">Transcription</keyword>
<dbReference type="EMBL" id="JAFHKS010000040">
    <property type="protein sequence ID" value="MBN3544114.1"/>
    <property type="molecule type" value="Genomic_DNA"/>
</dbReference>
<dbReference type="InterPro" id="IPR036388">
    <property type="entry name" value="WH-like_DNA-bd_sf"/>
</dbReference>
<keyword evidence="3" id="KW-0805">Transcription regulation</keyword>
<dbReference type="InterPro" id="IPR039420">
    <property type="entry name" value="WalR-like"/>
</dbReference>
<evidence type="ECO:0000256" key="6">
    <source>
        <dbReference type="PROSITE-ProRule" id="PRU00169"/>
    </source>
</evidence>
<keyword evidence="4 7" id="KW-0238">DNA-binding</keyword>
<evidence type="ECO:0000256" key="4">
    <source>
        <dbReference type="ARBA" id="ARBA00023125"/>
    </source>
</evidence>
<evidence type="ECO:0000313" key="11">
    <source>
        <dbReference type="Proteomes" id="UP001319060"/>
    </source>
</evidence>
<feature type="modified residue" description="4-aspartylphosphate" evidence="6">
    <location>
        <position position="56"/>
    </location>
</feature>
<protein>
    <submittedName>
        <fullName evidence="10">Response regulator transcription factor</fullName>
    </submittedName>
</protein>
<comment type="caution">
    <text evidence="10">The sequence shown here is derived from an EMBL/GenBank/DDBJ whole genome shotgun (WGS) entry which is preliminary data.</text>
</comment>
<evidence type="ECO:0000259" key="8">
    <source>
        <dbReference type="PROSITE" id="PS50110"/>
    </source>
</evidence>
<dbReference type="InterPro" id="IPR001867">
    <property type="entry name" value="OmpR/PhoB-type_DNA-bd"/>
</dbReference>
<reference evidence="10 11" key="1">
    <citation type="submission" date="2021-01" db="EMBL/GenBank/DDBJ databases">
        <title>Genome Sequencing of Type Strains.</title>
        <authorList>
            <person name="Lemaire J.F."/>
            <person name="Inderbitzin P."/>
            <person name="Collins S.B."/>
            <person name="Wespe N."/>
            <person name="Knight-Connoni V."/>
        </authorList>
    </citation>
    <scope>NUCLEOTIDE SEQUENCE [LARGE SCALE GENOMIC DNA]</scope>
    <source>
        <strain evidence="10 11">DSM 14730</strain>
    </source>
</reference>
<gene>
    <name evidence="10" type="ORF">JYA64_02265</name>
</gene>
<organism evidence="10 11">
    <name type="scientific">Fictibacillus barbaricus</name>
    <dbReference type="NCBI Taxonomy" id="182136"/>
    <lineage>
        <taxon>Bacteria</taxon>
        <taxon>Bacillati</taxon>
        <taxon>Bacillota</taxon>
        <taxon>Bacilli</taxon>
        <taxon>Bacillales</taxon>
        <taxon>Fictibacillaceae</taxon>
        <taxon>Fictibacillus</taxon>
    </lineage>
</organism>
<dbReference type="RefSeq" id="WP_188404279.1">
    <property type="nucleotide sequence ID" value="NZ_BMCE01000004.1"/>
</dbReference>
<dbReference type="PROSITE" id="PS51755">
    <property type="entry name" value="OMPR_PHOB"/>
    <property type="match status" value="1"/>
</dbReference>
<sequence>METKPIKILVIEDDDDINELLCKIVLNSGYIPQPCFSGTEAKLYLEKEEWDLILLDLMLPGLTGEELLREVNEKSNSPVIIISALEEQQKKIEILRAGADDYITKPFDLEEVSARIDSHLRRYKRLATPKQTSELKYKDISINTESKEVTVNGRVLSLTAREYAILALLISSPQKIFTRTNLFESIWSEDYLGDENTVNVHMSNLRSKLSRANPDKEYIQTIWGMGYRLKN</sequence>
<evidence type="ECO:0000256" key="7">
    <source>
        <dbReference type="PROSITE-ProRule" id="PRU01091"/>
    </source>
</evidence>
<dbReference type="SMART" id="SM00862">
    <property type="entry name" value="Trans_reg_C"/>
    <property type="match status" value="1"/>
</dbReference>
<evidence type="ECO:0000256" key="1">
    <source>
        <dbReference type="ARBA" id="ARBA00022553"/>
    </source>
</evidence>
<evidence type="ECO:0000256" key="3">
    <source>
        <dbReference type="ARBA" id="ARBA00023015"/>
    </source>
</evidence>
<dbReference type="InterPro" id="IPR011006">
    <property type="entry name" value="CheY-like_superfamily"/>
</dbReference>
<dbReference type="Gene3D" id="6.10.250.690">
    <property type="match status" value="1"/>
</dbReference>
<dbReference type="Pfam" id="PF00486">
    <property type="entry name" value="Trans_reg_C"/>
    <property type="match status" value="1"/>
</dbReference>
<keyword evidence="2" id="KW-0902">Two-component regulatory system</keyword>
<accession>A0ABS2ZBS2</accession>
<evidence type="ECO:0000256" key="2">
    <source>
        <dbReference type="ARBA" id="ARBA00023012"/>
    </source>
</evidence>
<dbReference type="InterPro" id="IPR001789">
    <property type="entry name" value="Sig_transdc_resp-reg_receiver"/>
</dbReference>
<dbReference type="CDD" id="cd00383">
    <property type="entry name" value="trans_reg_C"/>
    <property type="match status" value="1"/>
</dbReference>